<proteinExistence type="predicted"/>
<dbReference type="Proteomes" id="UP000828941">
    <property type="component" value="Chromosome 8"/>
</dbReference>
<name>A0ACB9MXR5_BAUVA</name>
<accession>A0ACB9MXR5</accession>
<gene>
    <name evidence="1" type="ORF">L6164_020818</name>
</gene>
<evidence type="ECO:0000313" key="1">
    <source>
        <dbReference type="EMBL" id="KAI4328466.1"/>
    </source>
</evidence>
<comment type="caution">
    <text evidence="1">The sequence shown here is derived from an EMBL/GenBank/DDBJ whole genome shotgun (WGS) entry which is preliminary data.</text>
</comment>
<dbReference type="EMBL" id="CM039433">
    <property type="protein sequence ID" value="KAI4328466.1"/>
    <property type="molecule type" value="Genomic_DNA"/>
</dbReference>
<evidence type="ECO:0000313" key="2">
    <source>
        <dbReference type="Proteomes" id="UP000828941"/>
    </source>
</evidence>
<protein>
    <submittedName>
        <fullName evidence="1">Uncharacterized protein</fullName>
    </submittedName>
</protein>
<keyword evidence="2" id="KW-1185">Reference proteome</keyword>
<reference evidence="1 2" key="1">
    <citation type="journal article" date="2022" name="DNA Res.">
        <title>Chromosomal-level genome assembly of the orchid tree Bauhinia variegata (Leguminosae; Cercidoideae) supports the allotetraploid origin hypothesis of Bauhinia.</title>
        <authorList>
            <person name="Zhong Y."/>
            <person name="Chen Y."/>
            <person name="Zheng D."/>
            <person name="Pang J."/>
            <person name="Liu Y."/>
            <person name="Luo S."/>
            <person name="Meng S."/>
            <person name="Qian L."/>
            <person name="Wei D."/>
            <person name="Dai S."/>
            <person name="Zhou R."/>
        </authorList>
    </citation>
    <scope>NUCLEOTIDE SEQUENCE [LARGE SCALE GENOMIC DNA]</scope>
    <source>
        <strain evidence="1">BV-YZ2020</strain>
    </source>
</reference>
<sequence length="196" mass="21554">MSQNNHQSDWRWNLLLRPRSESNTQFRAPNSLEPTKSCLCGRRHLIQAATIATSLFLNRFSNATNSPSGYKVGEAIPLQDASVDAVVGTLVLCSVKDVKMTLEGQQTRGEKGAAIGGLYLFEERIAARDGTLLRYVQRVVDLDNCRWLASSINVDVFCSGYAPQLQQMKVKSKVADQSGTVVVGNDKNNSTQDQSC</sequence>
<organism evidence="1 2">
    <name type="scientific">Bauhinia variegata</name>
    <name type="common">Purple orchid tree</name>
    <name type="synonym">Phanera variegata</name>
    <dbReference type="NCBI Taxonomy" id="167791"/>
    <lineage>
        <taxon>Eukaryota</taxon>
        <taxon>Viridiplantae</taxon>
        <taxon>Streptophyta</taxon>
        <taxon>Embryophyta</taxon>
        <taxon>Tracheophyta</taxon>
        <taxon>Spermatophyta</taxon>
        <taxon>Magnoliopsida</taxon>
        <taxon>eudicotyledons</taxon>
        <taxon>Gunneridae</taxon>
        <taxon>Pentapetalae</taxon>
        <taxon>rosids</taxon>
        <taxon>fabids</taxon>
        <taxon>Fabales</taxon>
        <taxon>Fabaceae</taxon>
        <taxon>Cercidoideae</taxon>
        <taxon>Cercideae</taxon>
        <taxon>Bauhiniinae</taxon>
        <taxon>Bauhinia</taxon>
    </lineage>
</organism>